<keyword evidence="1" id="KW-0539">Nucleus</keyword>
<dbReference type="InterPro" id="IPR000949">
    <property type="entry name" value="ELM2_dom"/>
</dbReference>
<accession>A0AA86RTU7</accession>
<proteinExistence type="predicted"/>
<keyword evidence="4" id="KW-1185">Reference proteome</keyword>
<dbReference type="EMBL" id="OY731398">
    <property type="protein sequence ID" value="CAJ1803995.1"/>
    <property type="molecule type" value="Genomic_DNA"/>
</dbReference>
<feature type="domain" description="ELM2" evidence="2">
    <location>
        <begin position="251"/>
        <end position="305"/>
    </location>
</feature>
<dbReference type="Proteomes" id="UP001189624">
    <property type="component" value="Chromosome 1"/>
</dbReference>
<reference evidence="3" key="1">
    <citation type="submission" date="2023-10" db="EMBL/GenBank/DDBJ databases">
        <authorList>
            <person name="Domelevo Entfellner J.-B."/>
        </authorList>
    </citation>
    <scope>NUCLEOTIDE SEQUENCE</scope>
</reference>
<name>A0AA86RTU7_9FABA</name>
<evidence type="ECO:0000313" key="3">
    <source>
        <dbReference type="EMBL" id="CAJ1803995.1"/>
    </source>
</evidence>
<dbReference type="AlphaFoldDB" id="A0AA86RTU7"/>
<evidence type="ECO:0000256" key="1">
    <source>
        <dbReference type="ARBA" id="ARBA00023242"/>
    </source>
</evidence>
<protein>
    <recommendedName>
        <fullName evidence="2">ELM2 domain-containing protein</fullName>
    </recommendedName>
</protein>
<dbReference type="PANTHER" id="PTHR46872">
    <property type="entry name" value="DNA BINDING PROTEIN"/>
    <property type="match status" value="1"/>
</dbReference>
<dbReference type="PANTHER" id="PTHR46872:SF10">
    <property type="entry name" value="MYB-LIKE DOMAIN-CONTAINING PROTEIN"/>
    <property type="match status" value="1"/>
</dbReference>
<sequence>MTTFLRFLEKRDDVVSGIPRSATTNDVRRAEMTCVAQKQHASCRNNVRRAEMTSSRFQESQKRRCRASRHCKMTRIISVDDVVSRFWKRDDDHATNVLPSDARNEKQEFGLKKFALEACVESSHRRLGNQKHKRETLLNPNARCVKRKFDGGHNIATREKCVEEKTQSCNNGSQYCSHLDIFGGFFERSKGLKNHLKDYKMTKSTKKFSKIKENFDHSSEISYSSSLENEDMKLNQSQNNFFPKDNEIPVIPIGPRFQAEVAKWEDTTNARYQDNDDDLKWLGVQVWPMSNNNEHNSKGIGNGRPDSCSCEYSGSVECVKLHISEAREFLKLEIGPTFSRWKFDEIGEEVPGSWTLEDDKEFESLVKSNPLLNGKNFWKLAMKYFPSKSLKCLISYYHNVYIPRRLSMETRSSYVVDSDND</sequence>
<organism evidence="3 4">
    <name type="scientific">Sphenostylis stenocarpa</name>
    <dbReference type="NCBI Taxonomy" id="92480"/>
    <lineage>
        <taxon>Eukaryota</taxon>
        <taxon>Viridiplantae</taxon>
        <taxon>Streptophyta</taxon>
        <taxon>Embryophyta</taxon>
        <taxon>Tracheophyta</taxon>
        <taxon>Spermatophyta</taxon>
        <taxon>Magnoliopsida</taxon>
        <taxon>eudicotyledons</taxon>
        <taxon>Gunneridae</taxon>
        <taxon>Pentapetalae</taxon>
        <taxon>rosids</taxon>
        <taxon>fabids</taxon>
        <taxon>Fabales</taxon>
        <taxon>Fabaceae</taxon>
        <taxon>Papilionoideae</taxon>
        <taxon>50 kb inversion clade</taxon>
        <taxon>NPAAA clade</taxon>
        <taxon>indigoferoid/millettioid clade</taxon>
        <taxon>Phaseoleae</taxon>
        <taxon>Sphenostylis</taxon>
    </lineage>
</organism>
<dbReference type="SMART" id="SM01189">
    <property type="entry name" value="ELM2"/>
    <property type="match status" value="1"/>
</dbReference>
<gene>
    <name evidence="3" type="ORF">AYBTSS11_LOCUS714</name>
</gene>
<dbReference type="Gramene" id="rna-AYBTSS11_LOCUS714">
    <property type="protein sequence ID" value="CAJ1803995.1"/>
    <property type="gene ID" value="gene-AYBTSS11_LOCUS714"/>
</dbReference>
<dbReference type="InterPro" id="IPR001005">
    <property type="entry name" value="SANT/Myb"/>
</dbReference>
<evidence type="ECO:0000313" key="4">
    <source>
        <dbReference type="Proteomes" id="UP001189624"/>
    </source>
</evidence>
<evidence type="ECO:0000259" key="2">
    <source>
        <dbReference type="SMART" id="SM01189"/>
    </source>
</evidence>
<dbReference type="CDD" id="cd00167">
    <property type="entry name" value="SANT"/>
    <property type="match status" value="1"/>
</dbReference>